<dbReference type="EC" id="5.6.2.4" evidence="9"/>
<dbReference type="InterPro" id="IPR000212">
    <property type="entry name" value="DNA_helicase_UvrD/REP"/>
</dbReference>
<dbReference type="CDD" id="cd17932">
    <property type="entry name" value="DEXQc_UvrD"/>
    <property type="match status" value="1"/>
</dbReference>
<dbReference type="GO" id="GO:0004386">
    <property type="term" value="F:helicase activity"/>
    <property type="evidence" value="ECO:0007669"/>
    <property type="project" value="UniProtKB-KW"/>
</dbReference>
<reference evidence="16" key="1">
    <citation type="submission" date="2021-01" db="EMBL/GenBank/DDBJ databases">
        <title>Genome public.</title>
        <authorList>
            <person name="Liu C."/>
            <person name="Sun Q."/>
        </authorList>
    </citation>
    <scope>NUCLEOTIDE SEQUENCE [LARGE SCALE GENOMIC DNA]</scope>
    <source>
        <strain evidence="16">YIM B02505</strain>
    </source>
</reference>
<dbReference type="PANTHER" id="PTHR11070:SF2">
    <property type="entry name" value="ATP-DEPENDENT DNA HELICASE SRS2"/>
    <property type="match status" value="1"/>
</dbReference>
<dbReference type="InterPro" id="IPR027417">
    <property type="entry name" value="P-loop_NTPase"/>
</dbReference>
<evidence type="ECO:0000256" key="6">
    <source>
        <dbReference type="ARBA" id="ARBA00023125"/>
    </source>
</evidence>
<evidence type="ECO:0000256" key="7">
    <source>
        <dbReference type="ARBA" id="ARBA00023235"/>
    </source>
</evidence>
<feature type="binding site" evidence="11">
    <location>
        <begin position="29"/>
        <end position="36"/>
    </location>
    <ligand>
        <name>ATP</name>
        <dbReference type="ChEBI" id="CHEBI:30616"/>
    </ligand>
</feature>
<keyword evidence="7" id="KW-0413">Isomerase</keyword>
<keyword evidence="3 11" id="KW-0378">Hydrolase</keyword>
<keyword evidence="12" id="KW-0175">Coiled coil</keyword>
<keyword evidence="6" id="KW-0238">DNA-binding</keyword>
<organism evidence="15 16">
    <name type="scientific">Clostridium yunnanense</name>
    <dbReference type="NCBI Taxonomy" id="2800325"/>
    <lineage>
        <taxon>Bacteria</taxon>
        <taxon>Bacillati</taxon>
        <taxon>Bacillota</taxon>
        <taxon>Clostridia</taxon>
        <taxon>Eubacteriales</taxon>
        <taxon>Clostridiaceae</taxon>
        <taxon>Clostridium</taxon>
    </lineage>
</organism>
<dbReference type="Proteomes" id="UP000596739">
    <property type="component" value="Unassembled WGS sequence"/>
</dbReference>
<dbReference type="PROSITE" id="PS51198">
    <property type="entry name" value="UVRD_HELICASE_ATP_BIND"/>
    <property type="match status" value="1"/>
</dbReference>
<comment type="catalytic activity">
    <reaction evidence="8">
        <text>Couples ATP hydrolysis with the unwinding of duplex DNA by translocating in the 3'-5' direction.</text>
        <dbReference type="EC" id="5.6.2.4"/>
    </reaction>
</comment>
<dbReference type="InterPro" id="IPR014016">
    <property type="entry name" value="UvrD-like_ATP-bd"/>
</dbReference>
<feature type="coiled-coil region" evidence="12">
    <location>
        <begin position="603"/>
        <end position="630"/>
    </location>
</feature>
<dbReference type="Gene3D" id="3.40.50.300">
    <property type="entry name" value="P-loop containing nucleotide triphosphate hydrolases"/>
    <property type="match status" value="2"/>
</dbReference>
<dbReference type="SUPFAM" id="SSF52540">
    <property type="entry name" value="P-loop containing nucleoside triphosphate hydrolases"/>
    <property type="match status" value="1"/>
</dbReference>
<comment type="similarity">
    <text evidence="1">Belongs to the helicase family. UvrD subfamily.</text>
</comment>
<keyword evidence="5 11" id="KW-0067">ATP-binding</keyword>
<keyword evidence="4 11" id="KW-0347">Helicase</keyword>
<gene>
    <name evidence="15" type="ORF">JHL18_19530</name>
</gene>
<dbReference type="Gene3D" id="1.10.10.160">
    <property type="match status" value="1"/>
</dbReference>
<keyword evidence="2 11" id="KW-0547">Nucleotide-binding</keyword>
<evidence type="ECO:0000259" key="13">
    <source>
        <dbReference type="PROSITE" id="PS51198"/>
    </source>
</evidence>
<feature type="domain" description="UvrD-like helicase C-terminal" evidence="14">
    <location>
        <begin position="269"/>
        <end position="526"/>
    </location>
</feature>
<sequence length="702" mass="81338">MHYQKEIDRLNEYQKEAVLDESDACIVNANVGSGKTTVLISKIVYLHYDKNISYKDMIVLTFTNKAANEIKERLLALDESIQLEELKGFGTFHSVALHLLKDRLTAENMGYTKEFLVIEPEEELDIAMEIIQEEKLTIKYKNRLKKRLEQANAIDREEEKLSKYNDDIFKLVQLLKEGKIKQNKMSFSDILENVNILLQDNIISPKWIIIDEVQDSDSKQLEFIDRLKGSDTKLFAVGDPNQVIYSWRGSTLNVFYTLKHKYKAKELSLPINYRSSSSILEAARCFLLDGSDLKGIREPGSKIIVKNQYNPFNEACYLVDKIKQIHNSGVRYRDIAIFYRLQNQSEVFEDVFLKNNIPYEVSMKKNIRDIPVLNWMIKLLRFSVNPSDTSSGVYVLSSKDYGERIKEAVARKIVREQNIEKSELYSKMHNFLHKCSEITKSEEIDAYFEFDKYIRPTASTYKEDKECICTLLHVIMEYVKEKQMKFLDGLRDFVNSSALYGVNILQKDISSDTDTVKLMTLHASKGLEFSYVFITGVNYGLIPLSTRDMEEEEEMRLFFVGITRAKDYLELSYYTNPDYQRVVPGESRYIHMIPSRLIESDEVKSANVNLQELKKQIQEAKNEEKKDKVVTEAAIAEIAQAEVEAAVEIDVNTVTEVVIKLARHKKYGTGKVVKEDDMMIEVEFENYGVKEFIKAFSELEFL</sequence>
<evidence type="ECO:0000256" key="11">
    <source>
        <dbReference type="PROSITE-ProRule" id="PRU00560"/>
    </source>
</evidence>
<evidence type="ECO:0000313" key="15">
    <source>
        <dbReference type="EMBL" id="MBK1812816.1"/>
    </source>
</evidence>
<evidence type="ECO:0000313" key="16">
    <source>
        <dbReference type="Proteomes" id="UP000596739"/>
    </source>
</evidence>
<evidence type="ECO:0000256" key="5">
    <source>
        <dbReference type="ARBA" id="ARBA00022840"/>
    </source>
</evidence>
<feature type="domain" description="UvrD-like helicase ATP-binding" evidence="13">
    <location>
        <begin position="8"/>
        <end position="276"/>
    </location>
</feature>
<dbReference type="Gene3D" id="1.10.486.10">
    <property type="entry name" value="PCRA, domain 4"/>
    <property type="match status" value="1"/>
</dbReference>
<evidence type="ECO:0000256" key="3">
    <source>
        <dbReference type="ARBA" id="ARBA00022801"/>
    </source>
</evidence>
<dbReference type="InterPro" id="IPR014017">
    <property type="entry name" value="DNA_helicase_UvrD-like_C"/>
</dbReference>
<dbReference type="InterPro" id="IPR013986">
    <property type="entry name" value="DExx_box_DNA_helicase_dom_sf"/>
</dbReference>
<comment type="catalytic activity">
    <reaction evidence="10">
        <text>ATP + H2O = ADP + phosphate + H(+)</text>
        <dbReference type="Rhea" id="RHEA:13065"/>
        <dbReference type="ChEBI" id="CHEBI:15377"/>
        <dbReference type="ChEBI" id="CHEBI:15378"/>
        <dbReference type="ChEBI" id="CHEBI:30616"/>
        <dbReference type="ChEBI" id="CHEBI:43474"/>
        <dbReference type="ChEBI" id="CHEBI:456216"/>
        <dbReference type="EC" id="5.6.2.4"/>
    </reaction>
</comment>
<comment type="caution">
    <text evidence="15">The sequence shown here is derived from an EMBL/GenBank/DDBJ whole genome shotgun (WGS) entry which is preliminary data.</text>
</comment>
<evidence type="ECO:0000256" key="4">
    <source>
        <dbReference type="ARBA" id="ARBA00022806"/>
    </source>
</evidence>
<proteinExistence type="inferred from homology"/>
<accession>A0ABS1ETU5</accession>
<dbReference type="Pfam" id="PF00580">
    <property type="entry name" value="UvrD-helicase"/>
    <property type="match status" value="1"/>
</dbReference>
<evidence type="ECO:0000256" key="9">
    <source>
        <dbReference type="ARBA" id="ARBA00034808"/>
    </source>
</evidence>
<protein>
    <recommendedName>
        <fullName evidence="9">DNA 3'-5' helicase</fullName>
        <ecNumber evidence="9">5.6.2.4</ecNumber>
    </recommendedName>
</protein>
<name>A0ABS1ETU5_9CLOT</name>
<dbReference type="EMBL" id="JAENHN010000053">
    <property type="protein sequence ID" value="MBK1812816.1"/>
    <property type="molecule type" value="Genomic_DNA"/>
</dbReference>
<evidence type="ECO:0000256" key="8">
    <source>
        <dbReference type="ARBA" id="ARBA00034617"/>
    </source>
</evidence>
<keyword evidence="16" id="KW-1185">Reference proteome</keyword>
<dbReference type="PROSITE" id="PS51217">
    <property type="entry name" value="UVRD_HELICASE_CTER"/>
    <property type="match status" value="1"/>
</dbReference>
<evidence type="ECO:0000259" key="14">
    <source>
        <dbReference type="PROSITE" id="PS51217"/>
    </source>
</evidence>
<dbReference type="Pfam" id="PF13361">
    <property type="entry name" value="UvrD_C"/>
    <property type="match status" value="1"/>
</dbReference>
<evidence type="ECO:0000256" key="2">
    <source>
        <dbReference type="ARBA" id="ARBA00022741"/>
    </source>
</evidence>
<evidence type="ECO:0000256" key="1">
    <source>
        <dbReference type="ARBA" id="ARBA00009922"/>
    </source>
</evidence>
<dbReference type="RefSeq" id="WP_200272375.1">
    <property type="nucleotide sequence ID" value="NZ_JAENHN010000053.1"/>
</dbReference>
<dbReference type="PANTHER" id="PTHR11070">
    <property type="entry name" value="UVRD / RECB / PCRA DNA HELICASE FAMILY MEMBER"/>
    <property type="match status" value="1"/>
</dbReference>
<evidence type="ECO:0000256" key="12">
    <source>
        <dbReference type="SAM" id="Coils"/>
    </source>
</evidence>
<evidence type="ECO:0000256" key="10">
    <source>
        <dbReference type="ARBA" id="ARBA00048988"/>
    </source>
</evidence>